<evidence type="ECO:0000313" key="2">
    <source>
        <dbReference type="Proteomes" id="UP000598196"/>
    </source>
</evidence>
<keyword evidence="2" id="KW-1185">Reference proteome</keyword>
<dbReference type="Proteomes" id="UP000598196">
    <property type="component" value="Unassembled WGS sequence"/>
</dbReference>
<accession>A0A917YIH2</accession>
<evidence type="ECO:0000313" key="1">
    <source>
        <dbReference type="EMBL" id="GGO30467.1"/>
    </source>
</evidence>
<dbReference type="InterPro" id="IPR029063">
    <property type="entry name" value="SAM-dependent_MTases_sf"/>
</dbReference>
<sequence length="213" mass="24266">MNNVGWPVLTFPEAEANHLRMAYKAATVILEYGSGGSTVLAAELPGKLVISVESDRNWAIDLQRKFNAVSLPSPVIIWHADIGPTGEWGRPVSEAAWRKFHHYPTSVWTQPFFRHPDLILIDGRFRPACFVTACLRISRPVTVLFDDYTDRPAYHVIERLAKPLRTIGRMAEFRIEPQHWQFWVQDMLMDLCTQATFSTQKNFDYGKSATGST</sequence>
<proteinExistence type="predicted"/>
<dbReference type="EMBL" id="BMLP01000001">
    <property type="protein sequence ID" value="GGO30467.1"/>
    <property type="molecule type" value="Genomic_DNA"/>
</dbReference>
<dbReference type="AlphaFoldDB" id="A0A917YIH2"/>
<organism evidence="1 2">
    <name type="scientific">Gemmobacter aquaticus</name>
    <dbReference type="NCBI Taxonomy" id="490185"/>
    <lineage>
        <taxon>Bacteria</taxon>
        <taxon>Pseudomonadati</taxon>
        <taxon>Pseudomonadota</taxon>
        <taxon>Alphaproteobacteria</taxon>
        <taxon>Rhodobacterales</taxon>
        <taxon>Paracoccaceae</taxon>
        <taxon>Gemmobacter</taxon>
    </lineage>
</organism>
<dbReference type="RefSeq" id="WP_188781574.1">
    <property type="nucleotide sequence ID" value="NZ_BMLP01000001.1"/>
</dbReference>
<comment type="caution">
    <text evidence="1">The sequence shown here is derived from an EMBL/GenBank/DDBJ whole genome shotgun (WGS) entry which is preliminary data.</text>
</comment>
<name>A0A917YIH2_9RHOB</name>
<protein>
    <submittedName>
        <fullName evidence="1">Uncharacterized protein</fullName>
    </submittedName>
</protein>
<gene>
    <name evidence="1" type="ORF">GCM10010991_15380</name>
</gene>
<reference evidence="1 2" key="1">
    <citation type="journal article" date="2014" name="Int. J. Syst. Evol. Microbiol.">
        <title>Complete genome sequence of Corynebacterium casei LMG S-19264T (=DSM 44701T), isolated from a smear-ripened cheese.</title>
        <authorList>
            <consortium name="US DOE Joint Genome Institute (JGI-PGF)"/>
            <person name="Walter F."/>
            <person name="Albersmeier A."/>
            <person name="Kalinowski J."/>
            <person name="Ruckert C."/>
        </authorList>
    </citation>
    <scope>NUCLEOTIDE SEQUENCE [LARGE SCALE GENOMIC DNA]</scope>
    <source>
        <strain evidence="1 2">CGMCC 1.7029</strain>
    </source>
</reference>
<dbReference type="Gene3D" id="3.40.50.150">
    <property type="entry name" value="Vaccinia Virus protein VP39"/>
    <property type="match status" value="1"/>
</dbReference>